<dbReference type="HOGENOM" id="CLU_3391344_0_0_6"/>
<proteinExistence type="predicted"/>
<dbReference type="KEGG" id="sdz:Asd1617_04550"/>
<accession>A0A0A6ZZM3</accession>
<reference evidence="1 2" key="1">
    <citation type="submission" date="2013-09" db="EMBL/GenBank/DDBJ databases">
        <title>Comparative genomics of Sd1617 to representative strains in evaluating its pathogenesis.</title>
        <authorList>
            <person name="Aksomboon Vongsawan A."/>
            <person name="Kapatral V."/>
            <person name="Vaisvil B."/>
            <person name="Serichantalergs O."/>
            <person name="Hale T.L."/>
            <person name="Mason C.J."/>
        </authorList>
    </citation>
    <scope>NUCLEOTIDE SEQUENCE [LARGE SCALE GENOMIC DNA]</scope>
    <source>
        <strain evidence="1 2">1617</strain>
    </source>
</reference>
<organism evidence="1 2">
    <name type="scientific">Shigella dysenteriae 1617</name>
    <dbReference type="NCBI Taxonomy" id="754093"/>
    <lineage>
        <taxon>Bacteria</taxon>
        <taxon>Pseudomonadati</taxon>
        <taxon>Pseudomonadota</taxon>
        <taxon>Gammaproteobacteria</taxon>
        <taxon>Enterobacterales</taxon>
        <taxon>Enterobacteriaceae</taxon>
        <taxon>Shigella</taxon>
    </lineage>
</organism>
<dbReference type="AlphaFoldDB" id="A0A0A6ZZM3"/>
<protein>
    <submittedName>
        <fullName evidence="1">Uncharacterized protein</fullName>
    </submittedName>
</protein>
<dbReference type="EMBL" id="CP006736">
    <property type="protein sequence ID" value="AHA67377.1"/>
    <property type="molecule type" value="Genomic_DNA"/>
</dbReference>
<sequence>MLQTHRSRFCYQIGFFIVRWQILKASDSRTAA</sequence>
<dbReference type="PATRIC" id="fig|754093.4.peg.4429"/>
<evidence type="ECO:0000313" key="2">
    <source>
        <dbReference type="Proteomes" id="UP000031647"/>
    </source>
</evidence>
<evidence type="ECO:0000313" key="1">
    <source>
        <dbReference type="EMBL" id="AHA67377.1"/>
    </source>
</evidence>
<name>A0A0A6ZZM3_SHIDY</name>
<gene>
    <name evidence="1" type="ORF">Asd1617_04550</name>
</gene>
<dbReference type="Proteomes" id="UP000031647">
    <property type="component" value="Chromosome"/>
</dbReference>